<dbReference type="OrthoDB" id="824798at2759"/>
<accession>A0A8X8CDX0</accession>
<name>A0A8X8CDX0_POPTO</name>
<gene>
    <name evidence="2" type="ORF">POTOM_046393</name>
</gene>
<comment type="caution">
    <text evidence="2">The sequence shown here is derived from an EMBL/GenBank/DDBJ whole genome shotgun (WGS) entry which is preliminary data.</text>
</comment>
<protein>
    <submittedName>
        <fullName evidence="2">Uncharacterized protein</fullName>
    </submittedName>
</protein>
<dbReference type="AlphaFoldDB" id="A0A8X8CDX0"/>
<proteinExistence type="predicted"/>
<evidence type="ECO:0000313" key="2">
    <source>
        <dbReference type="EMBL" id="KAG6749349.1"/>
    </source>
</evidence>
<sequence length="91" mass="10360">MSGALQVLICSRNVIYNRGEEAQYTEMRKQRGSGYPVGRLGKSSQGIHSRKGRGKQNFDCHCDANLCRCEERLYTSLLIFHPLLSLHKAIY</sequence>
<organism evidence="2 3">
    <name type="scientific">Populus tomentosa</name>
    <name type="common">Chinese white poplar</name>
    <dbReference type="NCBI Taxonomy" id="118781"/>
    <lineage>
        <taxon>Eukaryota</taxon>
        <taxon>Viridiplantae</taxon>
        <taxon>Streptophyta</taxon>
        <taxon>Embryophyta</taxon>
        <taxon>Tracheophyta</taxon>
        <taxon>Spermatophyta</taxon>
        <taxon>Magnoliopsida</taxon>
        <taxon>eudicotyledons</taxon>
        <taxon>Gunneridae</taxon>
        <taxon>Pentapetalae</taxon>
        <taxon>rosids</taxon>
        <taxon>fabids</taxon>
        <taxon>Malpighiales</taxon>
        <taxon>Salicaceae</taxon>
        <taxon>Saliceae</taxon>
        <taxon>Populus</taxon>
    </lineage>
</organism>
<reference evidence="2" key="1">
    <citation type="journal article" date="2020" name="bioRxiv">
        <title>Hybrid origin of Populus tomentosa Carr. identified through genome sequencing and phylogenomic analysis.</title>
        <authorList>
            <person name="An X."/>
            <person name="Gao K."/>
            <person name="Chen Z."/>
            <person name="Li J."/>
            <person name="Yang X."/>
            <person name="Yang X."/>
            <person name="Zhou J."/>
            <person name="Guo T."/>
            <person name="Zhao T."/>
            <person name="Huang S."/>
            <person name="Miao D."/>
            <person name="Khan W.U."/>
            <person name="Rao P."/>
            <person name="Ye M."/>
            <person name="Lei B."/>
            <person name="Liao W."/>
            <person name="Wang J."/>
            <person name="Ji L."/>
            <person name="Li Y."/>
            <person name="Guo B."/>
            <person name="Mustafa N.S."/>
            <person name="Li S."/>
            <person name="Yun Q."/>
            <person name="Keller S.R."/>
            <person name="Mao J."/>
            <person name="Zhang R."/>
            <person name="Strauss S.H."/>
        </authorList>
    </citation>
    <scope>NUCLEOTIDE SEQUENCE</scope>
    <source>
        <strain evidence="2">GM15</strain>
        <tissue evidence="2">Leaf</tissue>
    </source>
</reference>
<keyword evidence="3" id="KW-1185">Reference proteome</keyword>
<evidence type="ECO:0000256" key="1">
    <source>
        <dbReference type="SAM" id="MobiDB-lite"/>
    </source>
</evidence>
<dbReference type="EMBL" id="JAAWWB010000027">
    <property type="protein sequence ID" value="KAG6749349.1"/>
    <property type="molecule type" value="Genomic_DNA"/>
</dbReference>
<feature type="region of interest" description="Disordered" evidence="1">
    <location>
        <begin position="27"/>
        <end position="55"/>
    </location>
</feature>
<dbReference type="Proteomes" id="UP000886885">
    <property type="component" value="Chromosome 14A"/>
</dbReference>
<evidence type="ECO:0000313" key="3">
    <source>
        <dbReference type="Proteomes" id="UP000886885"/>
    </source>
</evidence>